<dbReference type="InterPro" id="IPR002429">
    <property type="entry name" value="CcO_II-like_C"/>
</dbReference>
<dbReference type="EC" id="1.7.2.4" evidence="7"/>
<dbReference type="Pfam" id="PF18764">
    <property type="entry name" value="nos_propeller"/>
    <property type="match status" value="1"/>
</dbReference>
<dbReference type="AlphaFoldDB" id="A0A0M9UC71"/>
<evidence type="ECO:0000313" key="7">
    <source>
        <dbReference type="EMBL" id="GAP62557.1"/>
    </source>
</evidence>
<dbReference type="GO" id="GO:0004129">
    <property type="term" value="F:cytochrome-c oxidase activity"/>
    <property type="evidence" value="ECO:0007669"/>
    <property type="project" value="InterPro"/>
</dbReference>
<organism evidence="7 8">
    <name type="scientific">Ardenticatena maritima</name>
    <dbReference type="NCBI Taxonomy" id="872965"/>
    <lineage>
        <taxon>Bacteria</taxon>
        <taxon>Bacillati</taxon>
        <taxon>Chloroflexota</taxon>
        <taxon>Ardenticatenia</taxon>
        <taxon>Ardenticatenales</taxon>
        <taxon>Ardenticatenaceae</taxon>
        <taxon>Ardenticatena</taxon>
    </lineage>
</organism>
<evidence type="ECO:0000259" key="6">
    <source>
        <dbReference type="PROSITE" id="PS50857"/>
    </source>
</evidence>
<keyword evidence="5" id="KW-1133">Transmembrane helix</keyword>
<dbReference type="Gene3D" id="2.130.10.10">
    <property type="entry name" value="YVTN repeat-like/Quinoprotein amine dehydrogenase"/>
    <property type="match status" value="1"/>
</dbReference>
<dbReference type="RefSeq" id="WP_082374133.1">
    <property type="nucleotide sequence ID" value="NZ_BBZA01000063.1"/>
</dbReference>
<dbReference type="GO" id="GO:0005507">
    <property type="term" value="F:copper ion binding"/>
    <property type="evidence" value="ECO:0007669"/>
    <property type="project" value="InterPro"/>
</dbReference>
<reference evidence="8" key="2">
    <citation type="submission" date="2015-08" db="EMBL/GenBank/DDBJ databases">
        <title>Draft Genome Sequence of a Heterotrophic Facultative Anaerobic Bacterium Ardenticatena maritima Strain 110S.</title>
        <authorList>
            <person name="Kawaichi S."/>
            <person name="Yoshida T."/>
            <person name="Sako Y."/>
            <person name="Nakamura R."/>
        </authorList>
    </citation>
    <scope>NUCLEOTIDE SEQUENCE [LARGE SCALE GENOMIC DNA]</scope>
    <source>
        <strain evidence="8">110S</strain>
    </source>
</reference>
<dbReference type="SUPFAM" id="SSF49503">
    <property type="entry name" value="Cupredoxins"/>
    <property type="match status" value="1"/>
</dbReference>
<dbReference type="InterPro" id="IPR034205">
    <property type="entry name" value="N2OR_C"/>
</dbReference>
<evidence type="ECO:0000313" key="8">
    <source>
        <dbReference type="Proteomes" id="UP000037784"/>
    </source>
</evidence>
<dbReference type="InterPro" id="IPR011045">
    <property type="entry name" value="N2O_reductase_N"/>
</dbReference>
<reference evidence="7 8" key="1">
    <citation type="journal article" date="2015" name="Genome Announc.">
        <title>Draft Genome Sequence of a Heterotrophic Facultative Anaerobic Thermophilic Bacterium, Ardenticatena maritima Strain 110ST.</title>
        <authorList>
            <person name="Kawaichi S."/>
            <person name="Yoshida T."/>
            <person name="Sako Y."/>
            <person name="Nakamura R."/>
        </authorList>
    </citation>
    <scope>NUCLEOTIDE SEQUENCE [LARGE SCALE GENOMIC DNA]</scope>
    <source>
        <strain evidence="7 8">110S</strain>
    </source>
</reference>
<dbReference type="InterPro" id="IPR041114">
    <property type="entry name" value="Nos_propeller"/>
</dbReference>
<keyword evidence="4" id="KW-0186">Copper</keyword>
<dbReference type="STRING" id="872965.SE16_03680"/>
<dbReference type="Proteomes" id="UP000037784">
    <property type="component" value="Unassembled WGS sequence"/>
</dbReference>
<dbReference type="InterPro" id="IPR015943">
    <property type="entry name" value="WD40/YVTN_repeat-like_dom_sf"/>
</dbReference>
<dbReference type="PANTHER" id="PTHR42838">
    <property type="entry name" value="CYTOCHROME C OXIDASE SUBUNIT II"/>
    <property type="match status" value="1"/>
</dbReference>
<keyword evidence="5" id="KW-0812">Transmembrane</keyword>
<dbReference type="PROSITE" id="PS50857">
    <property type="entry name" value="COX2_CUA"/>
    <property type="match status" value="1"/>
</dbReference>
<comment type="caution">
    <text evidence="7">The sequence shown here is derived from an EMBL/GenBank/DDBJ whole genome shotgun (WGS) entry which is preliminary data.</text>
</comment>
<comment type="subcellular location">
    <subcellularLocation>
        <location evidence="1">Periplasm</location>
    </subcellularLocation>
</comment>
<evidence type="ECO:0000256" key="4">
    <source>
        <dbReference type="ARBA" id="ARBA00023008"/>
    </source>
</evidence>
<name>A0A0M9UC71_9CHLR</name>
<dbReference type="InterPro" id="IPR051403">
    <property type="entry name" value="NosZ/Cyto_c_oxidase_sub2"/>
</dbReference>
<dbReference type="PANTHER" id="PTHR42838:SF2">
    <property type="entry name" value="NITROUS-OXIDE REDUCTASE"/>
    <property type="match status" value="1"/>
</dbReference>
<keyword evidence="3" id="KW-0574">Periplasm</keyword>
<keyword evidence="2" id="KW-0479">Metal-binding</keyword>
<dbReference type="InParanoid" id="A0A0M9UC71"/>
<dbReference type="NCBIfam" id="TIGR04246">
    <property type="entry name" value="nitrous_NosZ_Gp"/>
    <property type="match status" value="1"/>
</dbReference>
<keyword evidence="7" id="KW-0560">Oxidoreductase</keyword>
<dbReference type="OrthoDB" id="279535at2"/>
<dbReference type="GO" id="GO:0050304">
    <property type="term" value="F:nitrous-oxide reductase activity"/>
    <property type="evidence" value="ECO:0007669"/>
    <property type="project" value="UniProtKB-EC"/>
</dbReference>
<gene>
    <name evidence="7" type="primary">nosZ</name>
    <name evidence="7" type="ORF">ARMA_0980</name>
</gene>
<dbReference type="CDD" id="cd04223">
    <property type="entry name" value="N2OR_C"/>
    <property type="match status" value="1"/>
</dbReference>
<dbReference type="SUPFAM" id="SSF50974">
    <property type="entry name" value="Nitrous oxide reductase, N-terminal domain"/>
    <property type="match status" value="1"/>
</dbReference>
<evidence type="ECO:0000256" key="5">
    <source>
        <dbReference type="SAM" id="Phobius"/>
    </source>
</evidence>
<evidence type="ECO:0000256" key="1">
    <source>
        <dbReference type="ARBA" id="ARBA00004418"/>
    </source>
</evidence>
<feature type="domain" description="Cytochrome oxidase subunit II copper A binding" evidence="6">
    <location>
        <begin position="586"/>
        <end position="682"/>
    </location>
</feature>
<dbReference type="EMBL" id="BBZA01000063">
    <property type="protein sequence ID" value="GAP62557.1"/>
    <property type="molecule type" value="Genomic_DNA"/>
</dbReference>
<evidence type="ECO:0000256" key="2">
    <source>
        <dbReference type="ARBA" id="ARBA00022723"/>
    </source>
</evidence>
<sequence>MTVQDSRQKYTPYLVAALVVVAVLAVVFLIIRNPAEETTAEPTTEAQTGQVALSGDAQAIAEARGLSPDDVVAALKTYVPSGQPDEYVIFSSGGHSGQVLVIGVPSMRLLKVIGVFTPEPWQGWGYGAESTMKVLEEGRVNGRDVLWADTHHPALSETNGDYDGDWLFINDKANARVAVIDLRDFETKQIVKNPIALNDHGGTMVTPNTDWVIEGGQYAAPLGWKYASLDQYAEEYRGMVTFWKFDRESGRILPEESFALELPPYWQDLCDAGKKVSDGWVFCNSFNTEMATGGVEEGNPPFEAGASQRDMDYLHIINLNKAAELVAAGKYEEVNGFKVLPLDVLTAEKVLFFAPEPKSPHGVDVAPNGDYLVVSGKLDPHVTVYSFEKIMQAIEAGPTETDEYGVPILNFDDVVEAQVEVGLGPLHTQFDNQGYAYTSLFLDSAVARWTLGGDYAEKNPDEPWTLVSKIPVNYNIGHLVAAEGDTVDPDGKYLVALNKWAIDRFVNVGPLLPQNFQLIDISQPGTQMQLLYDMPIGLGEPHYAQMIKADKLHAWEVYPEVGWDPHTQSKSPYATMPGEERVERNGNTVEIWMTAVRSHFTPEHIEIKKGDHVIWHITNIERAKDATHGFALPGYNINLSIEPGETVTFEFDAVEDGVFSYYCTEFCSALHLEMTGYLLVQP</sequence>
<protein>
    <submittedName>
        <fullName evidence="7">Nitrous-oxide reductase</fullName>
        <ecNumber evidence="7">1.7.2.4</ecNumber>
    </submittedName>
</protein>
<dbReference type="InterPro" id="IPR008972">
    <property type="entry name" value="Cupredoxin"/>
</dbReference>
<accession>A0A0M9UC71</accession>
<keyword evidence="8" id="KW-1185">Reference proteome</keyword>
<proteinExistence type="predicted"/>
<dbReference type="GO" id="GO:0042597">
    <property type="term" value="C:periplasmic space"/>
    <property type="evidence" value="ECO:0007669"/>
    <property type="project" value="UniProtKB-SubCell"/>
</dbReference>
<keyword evidence="5" id="KW-0472">Membrane</keyword>
<dbReference type="InterPro" id="IPR026468">
    <property type="entry name" value="Nitrous_oxide_Rdtase_Sec-dep"/>
</dbReference>
<dbReference type="Gene3D" id="2.60.40.420">
    <property type="entry name" value="Cupredoxins - blue copper proteins"/>
    <property type="match status" value="1"/>
</dbReference>
<feature type="transmembrane region" description="Helical" evidence="5">
    <location>
        <begin position="12"/>
        <end position="31"/>
    </location>
</feature>
<evidence type="ECO:0000256" key="3">
    <source>
        <dbReference type="ARBA" id="ARBA00022764"/>
    </source>
</evidence>
<dbReference type="GO" id="GO:0016020">
    <property type="term" value="C:membrane"/>
    <property type="evidence" value="ECO:0007669"/>
    <property type="project" value="InterPro"/>
</dbReference>